<reference evidence="1" key="1">
    <citation type="submission" date="2018-06" db="EMBL/GenBank/DDBJ databases">
        <authorList>
            <person name="Zhirakovskaya E."/>
        </authorList>
    </citation>
    <scope>NUCLEOTIDE SEQUENCE</scope>
</reference>
<organism evidence="1">
    <name type="scientific">hydrothermal vent metagenome</name>
    <dbReference type="NCBI Taxonomy" id="652676"/>
    <lineage>
        <taxon>unclassified sequences</taxon>
        <taxon>metagenomes</taxon>
        <taxon>ecological metagenomes</taxon>
    </lineage>
</organism>
<evidence type="ECO:0000313" key="1">
    <source>
        <dbReference type="EMBL" id="VAW40654.1"/>
    </source>
</evidence>
<dbReference type="AlphaFoldDB" id="A0A3B0WAB1"/>
<protein>
    <submittedName>
        <fullName evidence="1">Uncharacterized protein</fullName>
    </submittedName>
</protein>
<dbReference type="EMBL" id="UOEW01000279">
    <property type="protein sequence ID" value="VAW40654.1"/>
    <property type="molecule type" value="Genomic_DNA"/>
</dbReference>
<accession>A0A3B0WAB1</accession>
<proteinExistence type="predicted"/>
<sequence length="122" mass="13526">MRVVKYKKLLVLVLLIFVGQVVSAPLTTCATSESSSSSQIMPSMPDHDMAMMHLSQTHEAMVDMDCCGDECNCPQGMCISVVFYPNQAVDMQFVSIATYLIPPILFINNQYPSSIYRPPILS</sequence>
<gene>
    <name evidence="1" type="ORF">MNBD_GAMMA01-1450</name>
</gene>
<name>A0A3B0WAB1_9ZZZZ</name>